<keyword evidence="3" id="KW-1185">Reference proteome</keyword>
<evidence type="ECO:0000313" key="3">
    <source>
        <dbReference type="Proteomes" id="UP000548304"/>
    </source>
</evidence>
<gene>
    <name evidence="2" type="ORF">FHR84_001083</name>
</gene>
<dbReference type="InterPro" id="IPR052342">
    <property type="entry name" value="MCH/BMMD"/>
</dbReference>
<name>A0A852YW34_9ACTN</name>
<proteinExistence type="predicted"/>
<sequence length="125" mass="13808">MRLPNPVFEGDTVYSESEVLEARLSESREDVGVVRVRTVGFNQDGVVVITFERTLLVHRRGHGPEMRSVRPVWTNGRAGPSHPSSEKARRCVAARGGGTRSRASPEVPLNEHLRPGRAEDLGQVE</sequence>
<feature type="region of interest" description="Disordered" evidence="1">
    <location>
        <begin position="65"/>
        <end position="125"/>
    </location>
</feature>
<dbReference type="Gene3D" id="3.10.129.10">
    <property type="entry name" value="Hotdog Thioesterase"/>
    <property type="match status" value="1"/>
</dbReference>
<dbReference type="Proteomes" id="UP000548304">
    <property type="component" value="Unassembled WGS sequence"/>
</dbReference>
<dbReference type="InterPro" id="IPR029069">
    <property type="entry name" value="HotDog_dom_sf"/>
</dbReference>
<organism evidence="2 3">
    <name type="scientific">Actinopolyspora biskrensis</name>
    <dbReference type="NCBI Taxonomy" id="1470178"/>
    <lineage>
        <taxon>Bacteria</taxon>
        <taxon>Bacillati</taxon>
        <taxon>Actinomycetota</taxon>
        <taxon>Actinomycetes</taxon>
        <taxon>Actinopolysporales</taxon>
        <taxon>Actinopolysporaceae</taxon>
        <taxon>Actinopolyspora</taxon>
    </lineage>
</organism>
<evidence type="ECO:0008006" key="4">
    <source>
        <dbReference type="Google" id="ProtNLM"/>
    </source>
</evidence>
<reference evidence="2 3" key="1">
    <citation type="submission" date="2020-07" db="EMBL/GenBank/DDBJ databases">
        <title>Genomic Encyclopedia of Type Strains, Phase III (KMG-III): the genomes of soil and plant-associated and newly described type strains.</title>
        <authorList>
            <person name="Whitman W."/>
        </authorList>
    </citation>
    <scope>NUCLEOTIDE SEQUENCE [LARGE SCALE GENOMIC DNA]</scope>
    <source>
        <strain evidence="2 3">CECT 8576</strain>
    </source>
</reference>
<dbReference type="PANTHER" id="PTHR43664:SF1">
    <property type="entry name" value="BETA-METHYLMALYL-COA DEHYDRATASE"/>
    <property type="match status" value="1"/>
</dbReference>
<feature type="compositionally biased region" description="Basic and acidic residues" evidence="1">
    <location>
        <begin position="109"/>
        <end position="125"/>
    </location>
</feature>
<evidence type="ECO:0000256" key="1">
    <source>
        <dbReference type="SAM" id="MobiDB-lite"/>
    </source>
</evidence>
<comment type="caution">
    <text evidence="2">The sequence shown here is derived from an EMBL/GenBank/DDBJ whole genome shotgun (WGS) entry which is preliminary data.</text>
</comment>
<accession>A0A852YW34</accession>
<dbReference type="EMBL" id="JACBYW010000001">
    <property type="protein sequence ID" value="NYH77769.1"/>
    <property type="molecule type" value="Genomic_DNA"/>
</dbReference>
<evidence type="ECO:0000313" key="2">
    <source>
        <dbReference type="EMBL" id="NYH77769.1"/>
    </source>
</evidence>
<dbReference type="PANTHER" id="PTHR43664">
    <property type="entry name" value="MONOAMINE OXIDASE-RELATED"/>
    <property type="match status" value="1"/>
</dbReference>
<dbReference type="SUPFAM" id="SSF54637">
    <property type="entry name" value="Thioesterase/thiol ester dehydrase-isomerase"/>
    <property type="match status" value="1"/>
</dbReference>
<dbReference type="AlphaFoldDB" id="A0A852YW34"/>
<protein>
    <recommendedName>
        <fullName evidence="4">MaoC like domain-containing protein</fullName>
    </recommendedName>
</protein>